<dbReference type="EMBL" id="QMAP01000007">
    <property type="protein sequence ID" value="RXI48267.1"/>
    <property type="molecule type" value="Genomic_DNA"/>
</dbReference>
<organism evidence="3 4">
    <name type="scientific">Clostridium tetani</name>
    <dbReference type="NCBI Taxonomy" id="1513"/>
    <lineage>
        <taxon>Bacteria</taxon>
        <taxon>Bacillati</taxon>
        <taxon>Bacillota</taxon>
        <taxon>Clostridia</taxon>
        <taxon>Eubacteriales</taxon>
        <taxon>Clostridiaceae</taxon>
        <taxon>Clostridium</taxon>
    </lineage>
</organism>
<evidence type="ECO:0000259" key="2">
    <source>
        <dbReference type="Pfam" id="PF24883"/>
    </source>
</evidence>
<comment type="caution">
    <text evidence="3">The sequence shown here is derived from an EMBL/GenBank/DDBJ whole genome shotgun (WGS) entry which is preliminary data.</text>
</comment>
<evidence type="ECO:0000256" key="1">
    <source>
        <dbReference type="ARBA" id="ARBA00022737"/>
    </source>
</evidence>
<proteinExistence type="predicted"/>
<evidence type="ECO:0000313" key="3">
    <source>
        <dbReference type="EMBL" id="RXI48267.1"/>
    </source>
</evidence>
<dbReference type="AlphaFoldDB" id="A0A4Q0VDB4"/>
<dbReference type="SUPFAM" id="SSF52540">
    <property type="entry name" value="P-loop containing nucleoside triphosphate hydrolases"/>
    <property type="match status" value="1"/>
</dbReference>
<dbReference type="NCBIfam" id="NF005320">
    <property type="entry name" value="PRK06851.1-6"/>
    <property type="match status" value="1"/>
</dbReference>
<accession>A0A4Q0VDB4</accession>
<dbReference type="InterPro" id="IPR027417">
    <property type="entry name" value="P-loop_NTPase"/>
</dbReference>
<evidence type="ECO:0000313" key="4">
    <source>
        <dbReference type="Proteomes" id="UP000290921"/>
    </source>
</evidence>
<sequence length="362" mass="41291">MTNERHFFPGSNSADGFYSLFKYILPVDKANRIFYIKGGPGTGKSYLMKKIADLFKSEDYTLEYFHCSSDNESLDALNIKELNIALIDGTSPHMQDPSYPGALDEIVDFGVSLDKNELSSHKSEIMKINKNISSTFKRAFSYLNASKSIHGNWSYRNEEHINSKALNSLKLELKDMIFKNYTDYSKFTPFSRHLFSTAFTPNGVISYIDTLYSNYENVYILKGEPGTGKNAILTSIKNEASTRGMTIEILRNPLIPDKIEHVILPEISTAILTSNEINNKDFSGLQINTNDLLSKDIDFYKDSMEQDKENFYFILNEALDILSTCKKLHDDLEEFYINNIDFDIVDNISSGVIQRILNYKNS</sequence>
<feature type="domain" description="Nephrocystin 3-like N-terminal" evidence="2">
    <location>
        <begin position="28"/>
        <end position="76"/>
    </location>
</feature>
<dbReference type="Pfam" id="PF24883">
    <property type="entry name" value="NPHP3_N"/>
    <property type="match status" value="1"/>
</dbReference>
<dbReference type="Gene3D" id="3.40.50.300">
    <property type="entry name" value="P-loop containing nucleotide triphosphate hydrolases"/>
    <property type="match status" value="1"/>
</dbReference>
<dbReference type="Proteomes" id="UP000290921">
    <property type="component" value="Unassembled WGS sequence"/>
</dbReference>
<dbReference type="RefSeq" id="WP_129030572.1">
    <property type="nucleotide sequence ID" value="NZ_AP026806.1"/>
</dbReference>
<protein>
    <submittedName>
        <fullName evidence="3">ATPase</fullName>
    </submittedName>
</protein>
<dbReference type="InterPro" id="IPR056884">
    <property type="entry name" value="NPHP3-like_N"/>
</dbReference>
<reference evidence="3 4" key="1">
    <citation type="submission" date="2018-06" db="EMBL/GenBank/DDBJ databases">
        <title>Genome conservation of Clostridium tetani.</title>
        <authorList>
            <person name="Bruggemann H."/>
            <person name="Popoff M.R."/>
        </authorList>
    </citation>
    <scope>NUCLEOTIDE SEQUENCE [LARGE SCALE GENOMIC DNA]</scope>
    <source>
        <strain evidence="3 4">2017.061</strain>
    </source>
</reference>
<name>A0A4Q0VDB4_CLOTA</name>
<gene>
    <name evidence="3" type="ORF">DP130_09245</name>
</gene>
<keyword evidence="1" id="KW-0677">Repeat</keyword>